<dbReference type="GO" id="GO:0032259">
    <property type="term" value="P:methylation"/>
    <property type="evidence" value="ECO:0007669"/>
    <property type="project" value="UniProtKB-KW"/>
</dbReference>
<feature type="domain" description="C2H2-type" evidence="13">
    <location>
        <begin position="1459"/>
        <end position="1486"/>
    </location>
</feature>
<feature type="domain" description="C2H2-type" evidence="13">
    <location>
        <begin position="1431"/>
        <end position="1458"/>
    </location>
</feature>
<reference evidence="16" key="1">
    <citation type="journal article" date="2017" name="bioRxiv">
        <title>Comparative analysis of the genomes of Stylophora pistillata and Acropora digitifera provides evidence for extensive differences between species of corals.</title>
        <authorList>
            <person name="Voolstra C.R."/>
            <person name="Li Y."/>
            <person name="Liew Y.J."/>
            <person name="Baumgarten S."/>
            <person name="Zoccola D."/>
            <person name="Flot J.-F."/>
            <person name="Tambutte S."/>
            <person name="Allemand D."/>
            <person name="Aranda M."/>
        </authorList>
    </citation>
    <scope>NUCLEOTIDE SEQUENCE [LARGE SCALE GENOMIC DNA]</scope>
</reference>
<feature type="domain" description="C2H2-type" evidence="13">
    <location>
        <begin position="1375"/>
        <end position="1402"/>
    </location>
</feature>
<accession>A0A2B4T0K6</accession>
<dbReference type="EMBL" id="LSMT01000001">
    <property type="protein sequence ID" value="PFX34939.1"/>
    <property type="molecule type" value="Genomic_DNA"/>
</dbReference>
<feature type="compositionally biased region" description="Polar residues" evidence="11">
    <location>
        <begin position="372"/>
        <end position="382"/>
    </location>
</feature>
<dbReference type="GO" id="GO:0042054">
    <property type="term" value="F:histone methyltransferase activity"/>
    <property type="evidence" value="ECO:0007669"/>
    <property type="project" value="InterPro"/>
</dbReference>
<feature type="domain" description="C2" evidence="12">
    <location>
        <begin position="458"/>
        <end position="587"/>
    </location>
</feature>
<evidence type="ECO:0000256" key="7">
    <source>
        <dbReference type="ARBA" id="ARBA00022771"/>
    </source>
</evidence>
<dbReference type="InterPro" id="IPR046341">
    <property type="entry name" value="SET_dom_sf"/>
</dbReference>
<dbReference type="SUPFAM" id="SSF49562">
    <property type="entry name" value="C2 domain (Calcium/lipid-binding domain, CaLB)"/>
    <property type="match status" value="1"/>
</dbReference>
<keyword evidence="6" id="KW-0677">Repeat</keyword>
<dbReference type="GO" id="GO:1903724">
    <property type="term" value="P:positive regulation of centriole elongation"/>
    <property type="evidence" value="ECO:0007669"/>
    <property type="project" value="TreeGrafter"/>
</dbReference>
<dbReference type="GO" id="GO:0005813">
    <property type="term" value="C:centrosome"/>
    <property type="evidence" value="ECO:0007669"/>
    <property type="project" value="TreeGrafter"/>
</dbReference>
<evidence type="ECO:0000256" key="5">
    <source>
        <dbReference type="ARBA" id="ARBA00022723"/>
    </source>
</evidence>
<dbReference type="SMART" id="SM00355">
    <property type="entry name" value="ZnF_C2H2"/>
    <property type="match status" value="4"/>
</dbReference>
<keyword evidence="4" id="KW-0949">S-adenosyl-L-methionine</keyword>
<dbReference type="PANTHER" id="PTHR21574">
    <property type="entry name" value="CENTROSOMAL PROTEIN OF 120 KDA"/>
    <property type="match status" value="1"/>
</dbReference>
<dbReference type="InterPro" id="IPR001214">
    <property type="entry name" value="SET_dom"/>
</dbReference>
<dbReference type="SUPFAM" id="SSF82199">
    <property type="entry name" value="SET domain"/>
    <property type="match status" value="1"/>
</dbReference>
<sequence length="1495" mass="169422">MSQMEEKGYDGRRFPKRPRHKIIIETKFDGETLTTDPIDHVETPEFTTELAWELNKKSLHQHRLQRTPIKIQCYALDTLSSQKEAVGYVILDLRTAQQKPARAQWYSLLSTKYQRMKPELKLMLSLEDDIQSKQTEQQSQQDDRQHPRPSPPRKPASDGIQCMLNEDQGYYEIGPQHEDDRIFILSVTIGLASNLAKLVPSRFALPDPNLGGGFYFYYSLLSNDVTNEVFHDLLQPNFPAERASVRIRSNLELLRTFFTQHSGLEIYLCCGDQSLGKAAVSFQGLLNEQQNLATPAVIEGLFPLIAPGHSHQSSGVVDDSEPGVGVSVSLRLEPQETIGNVASAPSPIVAAGGMGRQRVPEVDNLPYGSKSPAKQLSSSPSRGRQREPGRGSETEIAGEHPKGTPPRPQSSTPHSDPEKPGLGGGVPVGARKESPSKKSKKTAQAPQSQIPAPGPFSTVPLLGTRLPIDPGAHHFCFSIDLRSISNFDVTSPVNCFLRYTYPFFGSAAPVMTSPPVQVQRNMEVLLPKSFCAFDFASSPVLLQQTLTRVPLIIEVWHKDSMAGNLLIGVSSMSLASVLSANKVQVLSQGKEVTGHRQIYNERVLIFTSEKPARRIGELHVVLGLEDMGPVNIQRLMEANEYSLSSSLESSQTSSAIPLSEPQRVPPAQPKPPPVTDPRDTAEYKTALELELWKEQQEEMFQAQMQDRENSHMKALAEEWKRRDKERELMVKKKLEEYSRLEDKIKQSIADLERREKLLSTNEAQVMHMKEELEREHERRTTEMREAARRLKDDCSHQVEMERMKVKGLEEQKQRLVEQVYEAEKRYQAKENEFMAYKEQQLTKPEVKLESEINLLRMEKTELERKLETANKSKIHYKQQWGRALRELARLKQQEQTAARARLKKQEQELEHMRLRYLAAEEKEVVKSEKEELEEIKLELARLKQQEEAKARVNEAPTEGQGRKSDANSSLRRSVKHSPGLTSVHEHDEEDIDSRIAKLIEERDTLLHTGVYTTDDRIIVELDRQIRDAIASRGTPAEKRAIFQEVWTLTSSPEDKELLPDKQCLKVDRSSTKRAFVANSPSERKRYTITSAAVRSCLYERKQPVSVDVDKLRRQNFEGFNKKLGCFLCKIEYSVPCPLHGLHHSMLTHKALQESRAVRSLPPEVSFCRSSVPGTELGVSTRKHLPAGTWIGPFEGRRIRPEEVKLGMDTSYMWEIFAGSKLTCFIDGSDEETSGWMRFIQCARSKDEQNLYAFQHKGDVYYRSFKDITVGEELLVWYDEQYLQHFGIPFGYQNMSLVKDFEDSRPMVKQPTEDSKSERKAVYAPASLLRRQLSSDSDADGQRSSSNSDVESDVNDPGNIPVPVPKSSPEREFTTWRCQQCRKTFTQRVALQIHVCPCQSSKPYQCGQCSLAFSSSSQLRAHVTSHSSEKLFKCGFCSRAFVGATTLNNHIKSHFGQKPFGCDKCGKTFCQPGLLSRHQRNPRECKSTLPISIIKS</sequence>
<evidence type="ECO:0000259" key="14">
    <source>
        <dbReference type="PROSITE" id="PS50280"/>
    </source>
</evidence>
<dbReference type="CDD" id="cd19193">
    <property type="entry name" value="PR-SET_PRDM7_9"/>
    <property type="match status" value="1"/>
</dbReference>
<evidence type="ECO:0000256" key="9">
    <source>
        <dbReference type="ARBA" id="ARBA00023242"/>
    </source>
</evidence>
<dbReference type="InterPro" id="IPR044417">
    <property type="entry name" value="PRDM7_9_PR-SET"/>
</dbReference>
<dbReference type="PROSITE" id="PS50004">
    <property type="entry name" value="C2"/>
    <property type="match status" value="2"/>
</dbReference>
<evidence type="ECO:0000256" key="4">
    <source>
        <dbReference type="ARBA" id="ARBA00022691"/>
    </source>
</evidence>
<evidence type="ECO:0000256" key="1">
    <source>
        <dbReference type="ARBA" id="ARBA00004123"/>
    </source>
</evidence>
<gene>
    <name evidence="15" type="primary">CEP120</name>
    <name evidence="15" type="ORF">AWC38_SpisGene159</name>
</gene>
<dbReference type="InterPro" id="IPR022136">
    <property type="entry name" value="DUF3668"/>
</dbReference>
<dbReference type="OrthoDB" id="7734462at2759"/>
<dbReference type="SMART" id="SM00317">
    <property type="entry name" value="SET"/>
    <property type="match status" value="1"/>
</dbReference>
<keyword evidence="16" id="KW-1185">Reference proteome</keyword>
<dbReference type="PROSITE" id="PS00028">
    <property type="entry name" value="ZINC_FINGER_C2H2_1"/>
    <property type="match status" value="2"/>
</dbReference>
<keyword evidence="5" id="KW-0479">Metal-binding</keyword>
<comment type="caution">
    <text evidence="15">The sequence shown here is derived from an EMBL/GenBank/DDBJ whole genome shotgun (WGS) entry which is preliminary data.</text>
</comment>
<keyword evidence="3" id="KW-0808">Transferase</keyword>
<feature type="region of interest" description="Disordered" evidence="11">
    <location>
        <begin position="1331"/>
        <end position="1368"/>
    </location>
</feature>
<proteinExistence type="predicted"/>
<keyword evidence="8" id="KW-0862">Zinc</keyword>
<protein>
    <submittedName>
        <fullName evidence="15">Centrosomal protein of 120 kDa</fullName>
    </submittedName>
</protein>
<evidence type="ECO:0000256" key="6">
    <source>
        <dbReference type="ARBA" id="ARBA00022737"/>
    </source>
</evidence>
<feature type="domain" description="C2H2-type" evidence="13">
    <location>
        <begin position="1403"/>
        <end position="1430"/>
    </location>
</feature>
<dbReference type="Pfam" id="PF21549">
    <property type="entry name" value="PRDM2_PR"/>
    <property type="match status" value="1"/>
</dbReference>
<dbReference type="Pfam" id="PF00168">
    <property type="entry name" value="C2"/>
    <property type="match status" value="1"/>
</dbReference>
<comment type="subcellular location">
    <subcellularLocation>
        <location evidence="1">Nucleus</location>
    </subcellularLocation>
</comment>
<evidence type="ECO:0000256" key="3">
    <source>
        <dbReference type="ARBA" id="ARBA00022679"/>
    </source>
</evidence>
<dbReference type="Pfam" id="PF00096">
    <property type="entry name" value="zf-C2H2"/>
    <property type="match status" value="2"/>
</dbReference>
<dbReference type="FunFam" id="3.30.160.60:FF:000100">
    <property type="entry name" value="Zinc finger 45-like"/>
    <property type="match status" value="1"/>
</dbReference>
<evidence type="ECO:0000256" key="10">
    <source>
        <dbReference type="PROSITE-ProRule" id="PRU00042"/>
    </source>
</evidence>
<dbReference type="InterPro" id="IPR000008">
    <property type="entry name" value="C2_dom"/>
</dbReference>
<dbReference type="InterPro" id="IPR036236">
    <property type="entry name" value="Znf_C2H2_sf"/>
</dbReference>
<dbReference type="Gene3D" id="2.170.270.10">
    <property type="entry name" value="SET domain"/>
    <property type="match status" value="1"/>
</dbReference>
<feature type="domain" description="SET" evidence="14">
    <location>
        <begin position="1162"/>
        <end position="1278"/>
    </location>
</feature>
<keyword evidence="7 10" id="KW-0863">Zinc-finger</keyword>
<feature type="region of interest" description="Disordered" evidence="11">
    <location>
        <begin position="359"/>
        <end position="456"/>
    </location>
</feature>
<feature type="compositionally biased region" description="Basic and acidic residues" evidence="11">
    <location>
        <begin position="384"/>
        <end position="402"/>
    </location>
</feature>
<evidence type="ECO:0000259" key="13">
    <source>
        <dbReference type="PROSITE" id="PS50157"/>
    </source>
</evidence>
<feature type="region of interest" description="Disordered" evidence="11">
    <location>
        <begin position="131"/>
        <end position="160"/>
    </location>
</feature>
<dbReference type="GO" id="GO:0008270">
    <property type="term" value="F:zinc ion binding"/>
    <property type="evidence" value="ECO:0007669"/>
    <property type="project" value="UniProtKB-KW"/>
</dbReference>
<dbReference type="SUPFAM" id="SSF57667">
    <property type="entry name" value="beta-beta-alpha zinc fingers"/>
    <property type="match status" value="2"/>
</dbReference>
<feature type="compositionally biased region" description="Pro residues" evidence="11">
    <location>
        <begin position="663"/>
        <end position="675"/>
    </location>
</feature>
<evidence type="ECO:0000256" key="11">
    <source>
        <dbReference type="SAM" id="MobiDB-lite"/>
    </source>
</evidence>
<dbReference type="InterPro" id="IPR035892">
    <property type="entry name" value="C2_domain_sf"/>
</dbReference>
<keyword evidence="9" id="KW-0539">Nucleus</keyword>
<dbReference type="Gene3D" id="2.60.40.150">
    <property type="entry name" value="C2 domain"/>
    <property type="match status" value="1"/>
</dbReference>
<dbReference type="STRING" id="50429.A0A2B4T0K6"/>
<dbReference type="PROSITE" id="PS50280">
    <property type="entry name" value="SET"/>
    <property type="match status" value="1"/>
</dbReference>
<dbReference type="GO" id="GO:0005634">
    <property type="term" value="C:nucleus"/>
    <property type="evidence" value="ECO:0007669"/>
    <property type="project" value="UniProtKB-SubCell"/>
</dbReference>
<evidence type="ECO:0000259" key="12">
    <source>
        <dbReference type="PROSITE" id="PS50004"/>
    </source>
</evidence>
<evidence type="ECO:0000256" key="2">
    <source>
        <dbReference type="ARBA" id="ARBA00022603"/>
    </source>
</evidence>
<feature type="region of interest" description="Disordered" evidence="11">
    <location>
        <begin position="646"/>
        <end position="679"/>
    </location>
</feature>
<evidence type="ECO:0000256" key="8">
    <source>
        <dbReference type="ARBA" id="ARBA00022833"/>
    </source>
</evidence>
<evidence type="ECO:0000313" key="16">
    <source>
        <dbReference type="Proteomes" id="UP000225706"/>
    </source>
</evidence>
<dbReference type="Pfam" id="PF12416">
    <property type="entry name" value="DUF3668"/>
    <property type="match status" value="1"/>
</dbReference>
<feature type="region of interest" description="Disordered" evidence="11">
    <location>
        <begin position="948"/>
        <end position="988"/>
    </location>
</feature>
<evidence type="ECO:0000313" key="15">
    <source>
        <dbReference type="EMBL" id="PFX34939.1"/>
    </source>
</evidence>
<dbReference type="PANTHER" id="PTHR21574:SF0">
    <property type="entry name" value="CENTROSOMAL PROTEIN OF 120 KDA"/>
    <property type="match status" value="1"/>
</dbReference>
<feature type="domain" description="C2" evidence="12">
    <location>
        <begin position="1"/>
        <end position="106"/>
    </location>
</feature>
<dbReference type="InterPro" id="IPR039893">
    <property type="entry name" value="CEP120-like"/>
</dbReference>
<organism evidence="15 16">
    <name type="scientific">Stylophora pistillata</name>
    <name type="common">Smooth cauliflower coral</name>
    <dbReference type="NCBI Taxonomy" id="50429"/>
    <lineage>
        <taxon>Eukaryota</taxon>
        <taxon>Metazoa</taxon>
        <taxon>Cnidaria</taxon>
        <taxon>Anthozoa</taxon>
        <taxon>Hexacorallia</taxon>
        <taxon>Scleractinia</taxon>
        <taxon>Astrocoeniina</taxon>
        <taxon>Pocilloporidae</taxon>
        <taxon>Stylophora</taxon>
    </lineage>
</organism>
<dbReference type="InterPro" id="IPR013087">
    <property type="entry name" value="Znf_C2H2_type"/>
</dbReference>
<dbReference type="Gene3D" id="3.30.160.60">
    <property type="entry name" value="Classic Zinc Finger"/>
    <property type="match status" value="3"/>
</dbReference>
<keyword evidence="2" id="KW-0489">Methyltransferase</keyword>
<dbReference type="Proteomes" id="UP000225706">
    <property type="component" value="Unassembled WGS sequence"/>
</dbReference>
<name>A0A2B4T0K6_STYPI</name>
<dbReference type="PROSITE" id="PS50157">
    <property type="entry name" value="ZINC_FINGER_C2H2_2"/>
    <property type="match status" value="4"/>
</dbReference>